<dbReference type="PANTHER" id="PTHR35910:SF6">
    <property type="entry name" value="2EXR DOMAIN-CONTAINING PROTEIN"/>
    <property type="match status" value="1"/>
</dbReference>
<dbReference type="InterPro" id="IPR045518">
    <property type="entry name" value="2EXR"/>
</dbReference>
<gene>
    <name evidence="2" type="ORF">VP1G_00735</name>
</gene>
<organism evidence="2 3">
    <name type="scientific">Cytospora mali</name>
    <name type="common">Apple Valsa canker fungus</name>
    <name type="synonym">Valsa mali</name>
    <dbReference type="NCBI Taxonomy" id="578113"/>
    <lineage>
        <taxon>Eukaryota</taxon>
        <taxon>Fungi</taxon>
        <taxon>Dikarya</taxon>
        <taxon>Ascomycota</taxon>
        <taxon>Pezizomycotina</taxon>
        <taxon>Sordariomycetes</taxon>
        <taxon>Sordariomycetidae</taxon>
        <taxon>Diaporthales</taxon>
        <taxon>Cytosporaceae</taxon>
        <taxon>Cytospora</taxon>
    </lineage>
</organism>
<dbReference type="Proteomes" id="UP000078576">
    <property type="component" value="Unassembled WGS sequence"/>
</dbReference>
<dbReference type="EMBL" id="KN714668">
    <property type="protein sequence ID" value="KUI53361.1"/>
    <property type="molecule type" value="Genomic_DNA"/>
</dbReference>
<feature type="domain" description="2EXR" evidence="1">
    <location>
        <begin position="12"/>
        <end position="106"/>
    </location>
</feature>
<dbReference type="OrthoDB" id="4555925at2759"/>
<evidence type="ECO:0000313" key="3">
    <source>
        <dbReference type="Proteomes" id="UP000078576"/>
    </source>
</evidence>
<reference evidence="3" key="1">
    <citation type="submission" date="2014-12" db="EMBL/GenBank/DDBJ databases">
        <title>Genome Sequence of Valsa Canker Pathogens Uncovers a Specific Adaption of Colonization on Woody Bark.</title>
        <authorList>
            <person name="Yin Z."/>
            <person name="Liu H."/>
            <person name="Gao X."/>
            <person name="Li Z."/>
            <person name="Song N."/>
            <person name="Ke X."/>
            <person name="Dai Q."/>
            <person name="Wu Y."/>
            <person name="Sun Y."/>
            <person name="Xu J.-R."/>
            <person name="Kang Z.K."/>
            <person name="Wang L."/>
            <person name="Huang L."/>
        </authorList>
    </citation>
    <scope>NUCLEOTIDE SEQUENCE [LARGE SCALE GENOMIC DNA]</scope>
    <source>
        <strain evidence="3">SXYL134</strain>
    </source>
</reference>
<proteinExistence type="predicted"/>
<accession>A0A194UNY9</accession>
<dbReference type="Pfam" id="PF20150">
    <property type="entry name" value="2EXR"/>
    <property type="match status" value="1"/>
</dbReference>
<dbReference type="AlphaFoldDB" id="A0A194UNY9"/>
<evidence type="ECO:0000313" key="2">
    <source>
        <dbReference type="EMBL" id="KUI53361.1"/>
    </source>
</evidence>
<sequence>MSSAMDATTPSFTYFPKLVIDLRLIIWEMALPADVQGVCVFSGHSHWVRNNEQLEVMISFPQIAHVCSESRSEALRHVMIHDVETSYQRPSSLRAAYRPFRPDLDIMLIDPKECFIATNYVLSETAC</sequence>
<evidence type="ECO:0000259" key="1">
    <source>
        <dbReference type="Pfam" id="PF20150"/>
    </source>
</evidence>
<keyword evidence="3" id="KW-1185">Reference proteome</keyword>
<name>A0A194UNY9_CYTMA</name>
<protein>
    <recommendedName>
        <fullName evidence="1">2EXR domain-containing protein</fullName>
    </recommendedName>
</protein>
<dbReference type="PANTHER" id="PTHR35910">
    <property type="entry name" value="2EXR DOMAIN-CONTAINING PROTEIN"/>
    <property type="match status" value="1"/>
</dbReference>